<dbReference type="GO" id="GO:0140359">
    <property type="term" value="F:ABC-type transporter activity"/>
    <property type="evidence" value="ECO:0007669"/>
    <property type="project" value="InterPro"/>
</dbReference>
<feature type="transmembrane region" description="Helical" evidence="1">
    <location>
        <begin position="16"/>
        <end position="37"/>
    </location>
</feature>
<dbReference type="Pfam" id="PF12679">
    <property type="entry name" value="ABC2_membrane_2"/>
    <property type="match status" value="1"/>
</dbReference>
<keyword evidence="1" id="KW-1133">Transmembrane helix</keyword>
<feature type="transmembrane region" description="Helical" evidence="1">
    <location>
        <begin position="184"/>
        <end position="206"/>
    </location>
</feature>
<feature type="transmembrane region" description="Helical" evidence="1">
    <location>
        <begin position="154"/>
        <end position="177"/>
    </location>
</feature>
<name>A0A8J3NVB4_9ACTN</name>
<gene>
    <name evidence="2" type="ORF">Cch02nite_71900</name>
</gene>
<evidence type="ECO:0000256" key="1">
    <source>
        <dbReference type="SAM" id="Phobius"/>
    </source>
</evidence>
<dbReference type="AlphaFoldDB" id="A0A8J3NVB4"/>
<dbReference type="Proteomes" id="UP000619293">
    <property type="component" value="Unassembled WGS sequence"/>
</dbReference>
<reference evidence="2 3" key="1">
    <citation type="submission" date="2021-01" db="EMBL/GenBank/DDBJ databases">
        <title>Whole genome shotgun sequence of Catellatospora chokoriensis NBRC 107358.</title>
        <authorList>
            <person name="Komaki H."/>
            <person name="Tamura T."/>
        </authorList>
    </citation>
    <scope>NUCLEOTIDE SEQUENCE [LARGE SCALE GENOMIC DNA]</scope>
    <source>
        <strain evidence="2 3">NBRC 107358</strain>
    </source>
</reference>
<protein>
    <submittedName>
        <fullName evidence="2">ABC transporter permease</fullName>
    </submittedName>
</protein>
<dbReference type="EMBL" id="BONG01000071">
    <property type="protein sequence ID" value="GIF93746.1"/>
    <property type="molecule type" value="Genomic_DNA"/>
</dbReference>
<evidence type="ECO:0000313" key="2">
    <source>
        <dbReference type="EMBL" id="GIF93746.1"/>
    </source>
</evidence>
<dbReference type="GO" id="GO:0005886">
    <property type="term" value="C:plasma membrane"/>
    <property type="evidence" value="ECO:0007669"/>
    <property type="project" value="UniProtKB-SubCell"/>
</dbReference>
<accession>A0A8J3NVB4</accession>
<keyword evidence="1" id="KW-0472">Membrane</keyword>
<keyword evidence="1" id="KW-0812">Transmembrane</keyword>
<feature type="transmembrane region" description="Helical" evidence="1">
    <location>
        <begin position="236"/>
        <end position="254"/>
    </location>
</feature>
<evidence type="ECO:0000313" key="3">
    <source>
        <dbReference type="Proteomes" id="UP000619293"/>
    </source>
</evidence>
<proteinExistence type="predicted"/>
<feature type="transmembrane region" description="Helical" evidence="1">
    <location>
        <begin position="120"/>
        <end position="142"/>
    </location>
</feature>
<comment type="caution">
    <text evidence="2">The sequence shown here is derived from an EMBL/GenBank/DDBJ whole genome shotgun (WGS) entry which is preliminary data.</text>
</comment>
<keyword evidence="3" id="KW-1185">Reference proteome</keyword>
<sequence>MSPLVRKTWRDDRRAIIGWAVGVTAFTAVYTSFYSSFAGAAQLKDDALPEGMKNFLSIQDMTSAAGYLQATVYSLVGPLLVIMCGLLLIARTIPRPEEDGGIELLMVNPLSRRAFAAQRLAATGITVTAIAAIPWLVVTLIAPRVGIDVPLGNIASASVGLIALTWCFTGIAFGVGAATGRRGIALAVAGTLAVATYILRGISGLIDGGQWLQWLSPFHYFIGTDPLHSGWHPGHLLALAAVGLVSALAGIVWFDRRDVGV</sequence>
<dbReference type="RefSeq" id="WP_191842768.1">
    <property type="nucleotide sequence ID" value="NZ_BAAALB010000027.1"/>
</dbReference>
<feature type="transmembrane region" description="Helical" evidence="1">
    <location>
        <begin position="70"/>
        <end position="90"/>
    </location>
</feature>
<organism evidence="2 3">
    <name type="scientific">Catellatospora chokoriensis</name>
    <dbReference type="NCBI Taxonomy" id="310353"/>
    <lineage>
        <taxon>Bacteria</taxon>
        <taxon>Bacillati</taxon>
        <taxon>Actinomycetota</taxon>
        <taxon>Actinomycetes</taxon>
        <taxon>Micromonosporales</taxon>
        <taxon>Micromonosporaceae</taxon>
        <taxon>Catellatospora</taxon>
    </lineage>
</organism>